<protein>
    <submittedName>
        <fullName evidence="2">DUF4386 domain-containing protein</fullName>
    </submittedName>
</protein>
<feature type="transmembrane region" description="Helical" evidence="1">
    <location>
        <begin position="12"/>
        <end position="30"/>
    </location>
</feature>
<dbReference type="Pfam" id="PF14329">
    <property type="entry name" value="DUF4386"/>
    <property type="match status" value="1"/>
</dbReference>
<proteinExistence type="predicted"/>
<feature type="transmembrane region" description="Helical" evidence="1">
    <location>
        <begin position="134"/>
        <end position="155"/>
    </location>
</feature>
<evidence type="ECO:0000313" key="2">
    <source>
        <dbReference type="EMBL" id="MTI24502.1"/>
    </source>
</evidence>
<keyword evidence="1" id="KW-0812">Transmembrane</keyword>
<feature type="transmembrane region" description="Helical" evidence="1">
    <location>
        <begin position="83"/>
        <end position="106"/>
    </location>
</feature>
<evidence type="ECO:0000256" key="1">
    <source>
        <dbReference type="SAM" id="Phobius"/>
    </source>
</evidence>
<keyword evidence="1" id="KW-1133">Transmembrane helix</keyword>
<dbReference type="InterPro" id="IPR025495">
    <property type="entry name" value="DUF4386"/>
</dbReference>
<feature type="transmembrane region" description="Helical" evidence="1">
    <location>
        <begin position="50"/>
        <end position="71"/>
    </location>
</feature>
<evidence type="ECO:0000313" key="3">
    <source>
        <dbReference type="Proteomes" id="UP000798808"/>
    </source>
</evidence>
<dbReference type="RefSeq" id="WP_155170545.1">
    <property type="nucleotide sequence ID" value="NZ_BAAAFL010000012.1"/>
</dbReference>
<sequence>MGSEKLKTRFAGLFMIVGMAAGIFSVAPAIDSRHYLTEAAAHFNQVIVGAVFQFIMALSYLGVALLLYPIIRRFSGSLAIGFLSFRIIATNLVIFGTILLLLILALSNEFVSNSPENASNFQALGNALKITRDYINHVFMVLILCIGNFILYILLIRSKLIPLWLSIWGLVGTLLSAVASVLILFHIVDVITSEYLILNMPTAILELVLGMWLIVVGFNKKVLQKYYTRKRK</sequence>
<feature type="transmembrane region" description="Helical" evidence="1">
    <location>
        <begin position="200"/>
        <end position="223"/>
    </location>
</feature>
<feature type="transmembrane region" description="Helical" evidence="1">
    <location>
        <begin position="167"/>
        <end position="188"/>
    </location>
</feature>
<name>A0ABW9RK99_9BACT</name>
<keyword evidence="3" id="KW-1185">Reference proteome</keyword>
<keyword evidence="1" id="KW-0472">Membrane</keyword>
<comment type="caution">
    <text evidence="2">The sequence shown here is derived from an EMBL/GenBank/DDBJ whole genome shotgun (WGS) entry which is preliminary data.</text>
</comment>
<dbReference type="EMBL" id="SMLW01000423">
    <property type="protein sequence ID" value="MTI24502.1"/>
    <property type="molecule type" value="Genomic_DNA"/>
</dbReference>
<accession>A0ABW9RK99</accession>
<dbReference type="Proteomes" id="UP000798808">
    <property type="component" value="Unassembled WGS sequence"/>
</dbReference>
<organism evidence="2 3">
    <name type="scientific">Fulvivirga kasyanovii</name>
    <dbReference type="NCBI Taxonomy" id="396812"/>
    <lineage>
        <taxon>Bacteria</taxon>
        <taxon>Pseudomonadati</taxon>
        <taxon>Bacteroidota</taxon>
        <taxon>Cytophagia</taxon>
        <taxon>Cytophagales</taxon>
        <taxon>Fulvivirgaceae</taxon>
        <taxon>Fulvivirga</taxon>
    </lineage>
</organism>
<gene>
    <name evidence="2" type="ORF">E1163_06035</name>
</gene>
<reference evidence="2 3" key="1">
    <citation type="submission" date="2019-02" db="EMBL/GenBank/DDBJ databases">
        <authorList>
            <person name="Goldberg S.R."/>
            <person name="Haltli B.A."/>
            <person name="Correa H."/>
            <person name="Russell K.G."/>
        </authorList>
    </citation>
    <scope>NUCLEOTIDE SEQUENCE [LARGE SCALE GENOMIC DNA]</scope>
    <source>
        <strain evidence="2 3">JCM 16186</strain>
    </source>
</reference>